<dbReference type="EMBL" id="GGEC01092228">
    <property type="protein sequence ID" value="MBX72712.1"/>
    <property type="molecule type" value="Transcribed_RNA"/>
</dbReference>
<sequence length="72" mass="8663">MINIHVFITRKMEAAMYTRSRSIRFRCILLDKAKSKSQPPKSTSPMDSERNTSKRLVRWREDSNRHLESEFY</sequence>
<reference evidence="2" key="1">
    <citation type="submission" date="2018-02" db="EMBL/GenBank/DDBJ databases">
        <title>Rhizophora mucronata_Transcriptome.</title>
        <authorList>
            <person name="Meera S.P."/>
            <person name="Sreeshan A."/>
            <person name="Augustine A."/>
        </authorList>
    </citation>
    <scope>NUCLEOTIDE SEQUENCE</scope>
    <source>
        <tissue evidence="2">Leaf</tissue>
    </source>
</reference>
<proteinExistence type="predicted"/>
<dbReference type="AlphaFoldDB" id="A0A2P2R0D4"/>
<organism evidence="2">
    <name type="scientific">Rhizophora mucronata</name>
    <name type="common">Asiatic mangrove</name>
    <dbReference type="NCBI Taxonomy" id="61149"/>
    <lineage>
        <taxon>Eukaryota</taxon>
        <taxon>Viridiplantae</taxon>
        <taxon>Streptophyta</taxon>
        <taxon>Embryophyta</taxon>
        <taxon>Tracheophyta</taxon>
        <taxon>Spermatophyta</taxon>
        <taxon>Magnoliopsida</taxon>
        <taxon>eudicotyledons</taxon>
        <taxon>Gunneridae</taxon>
        <taxon>Pentapetalae</taxon>
        <taxon>rosids</taxon>
        <taxon>fabids</taxon>
        <taxon>Malpighiales</taxon>
        <taxon>Rhizophoraceae</taxon>
        <taxon>Rhizophora</taxon>
    </lineage>
</organism>
<name>A0A2P2R0D4_RHIMU</name>
<feature type="compositionally biased region" description="Low complexity" evidence="1">
    <location>
        <begin position="36"/>
        <end position="45"/>
    </location>
</feature>
<evidence type="ECO:0000313" key="2">
    <source>
        <dbReference type="EMBL" id="MBX72712.1"/>
    </source>
</evidence>
<protein>
    <submittedName>
        <fullName evidence="2">Uncharacterized protein</fullName>
    </submittedName>
</protein>
<feature type="region of interest" description="Disordered" evidence="1">
    <location>
        <begin position="34"/>
        <end position="72"/>
    </location>
</feature>
<evidence type="ECO:0000256" key="1">
    <source>
        <dbReference type="SAM" id="MobiDB-lite"/>
    </source>
</evidence>
<accession>A0A2P2R0D4</accession>
<feature type="compositionally biased region" description="Basic and acidic residues" evidence="1">
    <location>
        <begin position="47"/>
        <end position="72"/>
    </location>
</feature>